<dbReference type="GO" id="GO:0016491">
    <property type="term" value="F:oxidoreductase activity"/>
    <property type="evidence" value="ECO:0007669"/>
    <property type="project" value="UniProtKB-KW"/>
</dbReference>
<reference evidence="4 5" key="1">
    <citation type="journal article" date="2014" name="Genome Announc.">
        <title>Draft Genome Sequences of Three Alkaliphilic Bacillus Strains, Bacillus wakoensis JCM 9140T, Bacillus akibai JCM 9157T, and Bacillus hemicellulosilyticus JCM 9152T.</title>
        <authorList>
            <person name="Yuki M."/>
            <person name="Oshima K."/>
            <person name="Suda W."/>
            <person name="Oshida Y."/>
            <person name="Kitamura K."/>
            <person name="Iida T."/>
            <person name="Hattori M."/>
            <person name="Ohkuma M."/>
        </authorList>
    </citation>
    <scope>NUCLEOTIDE SEQUENCE [LARGE SCALE GENOMIC DNA]</scope>
    <source>
        <strain evidence="4 5">JCM 9157</strain>
    </source>
</reference>
<evidence type="ECO:0000259" key="2">
    <source>
        <dbReference type="Pfam" id="PF01408"/>
    </source>
</evidence>
<evidence type="ECO:0000313" key="4">
    <source>
        <dbReference type="EMBL" id="GAE36369.1"/>
    </source>
</evidence>
<dbReference type="EMBL" id="BAUV01000033">
    <property type="protein sequence ID" value="GAE36369.1"/>
    <property type="molecule type" value="Genomic_DNA"/>
</dbReference>
<feature type="domain" description="GFO/IDH/MocA-like oxidoreductase" evidence="3">
    <location>
        <begin position="129"/>
        <end position="264"/>
    </location>
</feature>
<dbReference type="InterPro" id="IPR055170">
    <property type="entry name" value="GFO_IDH_MocA-like_dom"/>
</dbReference>
<dbReference type="InterPro" id="IPR050463">
    <property type="entry name" value="Gfo/Idh/MocA_oxidrdct_glycsds"/>
</dbReference>
<dbReference type="GO" id="GO:0000166">
    <property type="term" value="F:nucleotide binding"/>
    <property type="evidence" value="ECO:0007669"/>
    <property type="project" value="InterPro"/>
</dbReference>
<evidence type="ECO:0000313" key="5">
    <source>
        <dbReference type="Proteomes" id="UP000018896"/>
    </source>
</evidence>
<dbReference type="SUPFAM" id="SSF55347">
    <property type="entry name" value="Glyceraldehyde-3-phosphate dehydrogenase-like, C-terminal domain"/>
    <property type="match status" value="1"/>
</dbReference>
<protein>
    <submittedName>
        <fullName evidence="4">Dehydrogenase</fullName>
    </submittedName>
</protein>
<dbReference type="InterPro" id="IPR036291">
    <property type="entry name" value="NAD(P)-bd_dom_sf"/>
</dbReference>
<dbReference type="SUPFAM" id="SSF51735">
    <property type="entry name" value="NAD(P)-binding Rossmann-fold domains"/>
    <property type="match status" value="1"/>
</dbReference>
<dbReference type="OrthoDB" id="9815825at2"/>
<accession>W4QYJ0</accession>
<keyword evidence="1" id="KW-0560">Oxidoreductase</keyword>
<dbReference type="Pfam" id="PF01408">
    <property type="entry name" value="GFO_IDH_MocA"/>
    <property type="match status" value="1"/>
</dbReference>
<dbReference type="PANTHER" id="PTHR43818:SF11">
    <property type="entry name" value="BCDNA.GH03377"/>
    <property type="match status" value="1"/>
</dbReference>
<sequence>MEKINVGIIGCGNISSIYLKNCQEFGHIHLVGCADLDIERAKAQAETYNVNAYSVEDILADPTIDLIINLTIPKAHATVCIQALEAGKHVYTEKPLAVTREEGQQILTVAREKGLLVGSAPDTFLGGGIQTAIELIEKGEIGTPIGATAFMIYRGHEHWHPDPAFYYDVGGGPMFDMGPYYLTALISMLGPIDRISGAARISYPERTITSEPKAGEKITVQTPTHISGVMEFTSGAIGTIVTSFDAFGGSSLPPIEIYGSEGTLLVPDPNTFGGPVQIRKRDEKHFVEIPLTHGYDDNSRGIGVADMALAIKEGRIHRANGELAYHALEAMHAFHDAGASGTYYKMESTCAKPQPLATDFQFPNKA</sequence>
<keyword evidence="5" id="KW-1185">Reference proteome</keyword>
<name>W4QYJ0_HALA3</name>
<evidence type="ECO:0000256" key="1">
    <source>
        <dbReference type="ARBA" id="ARBA00023002"/>
    </source>
</evidence>
<dbReference type="InterPro" id="IPR000683">
    <property type="entry name" value="Gfo/Idh/MocA-like_OxRdtase_N"/>
</dbReference>
<evidence type="ECO:0000259" key="3">
    <source>
        <dbReference type="Pfam" id="PF22725"/>
    </source>
</evidence>
<comment type="caution">
    <text evidence="4">The sequence shown here is derived from an EMBL/GenBank/DDBJ whole genome shotgun (WGS) entry which is preliminary data.</text>
</comment>
<feature type="domain" description="Gfo/Idh/MocA-like oxidoreductase N-terminal" evidence="2">
    <location>
        <begin position="4"/>
        <end position="117"/>
    </location>
</feature>
<dbReference type="RefSeq" id="WP_035666306.1">
    <property type="nucleotide sequence ID" value="NZ_BAUV01000033.1"/>
</dbReference>
<dbReference type="eggNOG" id="COG0673">
    <property type="taxonomic scope" value="Bacteria"/>
</dbReference>
<gene>
    <name evidence="4" type="ORF">JCM9157_3546</name>
</gene>
<dbReference type="AlphaFoldDB" id="W4QYJ0"/>
<dbReference type="Proteomes" id="UP000018896">
    <property type="component" value="Unassembled WGS sequence"/>
</dbReference>
<dbReference type="Pfam" id="PF22725">
    <property type="entry name" value="GFO_IDH_MocA_C3"/>
    <property type="match status" value="1"/>
</dbReference>
<dbReference type="Gene3D" id="3.30.360.10">
    <property type="entry name" value="Dihydrodipicolinate Reductase, domain 2"/>
    <property type="match status" value="1"/>
</dbReference>
<proteinExistence type="predicted"/>
<dbReference type="PANTHER" id="PTHR43818">
    <property type="entry name" value="BCDNA.GH03377"/>
    <property type="match status" value="1"/>
</dbReference>
<dbReference type="Gene3D" id="3.40.50.720">
    <property type="entry name" value="NAD(P)-binding Rossmann-like Domain"/>
    <property type="match status" value="1"/>
</dbReference>
<organism evidence="4 5">
    <name type="scientific">Halalkalibacter akibai (strain ATCC 43226 / DSM 21942 / CIP 109018 / JCM 9157 / 1139)</name>
    <name type="common">Bacillus akibai</name>
    <dbReference type="NCBI Taxonomy" id="1236973"/>
    <lineage>
        <taxon>Bacteria</taxon>
        <taxon>Bacillati</taxon>
        <taxon>Bacillota</taxon>
        <taxon>Bacilli</taxon>
        <taxon>Bacillales</taxon>
        <taxon>Bacillaceae</taxon>
        <taxon>Halalkalibacter</taxon>
    </lineage>
</organism>
<dbReference type="STRING" id="1236973.JCM9157_3546"/>